<dbReference type="Proteomes" id="UP000068067">
    <property type="component" value="Chromosome"/>
</dbReference>
<accession>A0A0M4CVI3</accession>
<dbReference type="InterPro" id="IPR036249">
    <property type="entry name" value="Thioredoxin-like_sf"/>
</dbReference>
<name>A0A0M4CVI3_9CORY</name>
<sequence>MVVGMPAVEITEDNLTLFVSENTTAVLDLWGSWCEPSQGAKTQADITVVKGYPQARHTRAAQREEATR</sequence>
<protein>
    <submittedName>
        <fullName evidence="1">Uncharacterized protein</fullName>
    </submittedName>
</protein>
<reference evidence="1 2" key="1">
    <citation type="submission" date="2014-08" db="EMBL/GenBank/DDBJ databases">
        <title>Complete genome sequence of Corynebacterium deserti GIMN1.010 (=DSM 45689), isolated from desert sand in western China.</title>
        <authorList>
            <person name="Ruckert C."/>
            <person name="Albersmeier A."/>
            <person name="Kalinowski J."/>
        </authorList>
    </citation>
    <scope>NUCLEOTIDE SEQUENCE [LARGE SCALE GENOMIC DNA]</scope>
    <source>
        <strain evidence="1 2">GIMN1.010</strain>
    </source>
</reference>
<evidence type="ECO:0000313" key="2">
    <source>
        <dbReference type="Proteomes" id="UP000068067"/>
    </source>
</evidence>
<dbReference type="KEGG" id="cdx:CDES_02785"/>
<dbReference type="PATRIC" id="fig|931089.4.peg.561"/>
<dbReference type="EMBL" id="CP009220">
    <property type="protein sequence ID" value="ALC05012.1"/>
    <property type="molecule type" value="Genomic_DNA"/>
</dbReference>
<keyword evidence="2" id="KW-1185">Reference proteome</keyword>
<evidence type="ECO:0000313" key="1">
    <source>
        <dbReference type="EMBL" id="ALC05012.1"/>
    </source>
</evidence>
<organism evidence="1 2">
    <name type="scientific">Corynebacterium deserti GIMN1.010</name>
    <dbReference type="NCBI Taxonomy" id="931089"/>
    <lineage>
        <taxon>Bacteria</taxon>
        <taxon>Bacillati</taxon>
        <taxon>Actinomycetota</taxon>
        <taxon>Actinomycetes</taxon>
        <taxon>Mycobacteriales</taxon>
        <taxon>Corynebacteriaceae</taxon>
        <taxon>Corynebacterium</taxon>
    </lineage>
</organism>
<gene>
    <name evidence="1" type="ORF">CDES_02785</name>
</gene>
<dbReference type="AlphaFoldDB" id="A0A0M4CVI3"/>
<dbReference type="SUPFAM" id="SSF52833">
    <property type="entry name" value="Thioredoxin-like"/>
    <property type="match status" value="1"/>
</dbReference>
<dbReference type="STRING" id="931089.CDES_02785"/>
<proteinExistence type="predicted"/>